<reference evidence="1 2" key="1">
    <citation type="journal article" date="2023" name="Plants (Basel)">
        <title>Bridging the Gap: Combining Genomics and Transcriptomics Approaches to Understand Stylosanthes scabra, an Orphan Legume from the Brazilian Caatinga.</title>
        <authorList>
            <person name="Ferreira-Neto J.R.C."/>
            <person name="da Silva M.D."/>
            <person name="Binneck E."/>
            <person name="de Melo N.F."/>
            <person name="da Silva R.H."/>
            <person name="de Melo A.L.T.M."/>
            <person name="Pandolfi V."/>
            <person name="Bustamante F.O."/>
            <person name="Brasileiro-Vidal A.C."/>
            <person name="Benko-Iseppon A.M."/>
        </authorList>
    </citation>
    <scope>NUCLEOTIDE SEQUENCE [LARGE SCALE GENOMIC DNA]</scope>
    <source>
        <tissue evidence="1">Leaves</tissue>
    </source>
</reference>
<organism evidence="1 2">
    <name type="scientific">Stylosanthes scabra</name>
    <dbReference type="NCBI Taxonomy" id="79078"/>
    <lineage>
        <taxon>Eukaryota</taxon>
        <taxon>Viridiplantae</taxon>
        <taxon>Streptophyta</taxon>
        <taxon>Embryophyta</taxon>
        <taxon>Tracheophyta</taxon>
        <taxon>Spermatophyta</taxon>
        <taxon>Magnoliopsida</taxon>
        <taxon>eudicotyledons</taxon>
        <taxon>Gunneridae</taxon>
        <taxon>Pentapetalae</taxon>
        <taxon>rosids</taxon>
        <taxon>fabids</taxon>
        <taxon>Fabales</taxon>
        <taxon>Fabaceae</taxon>
        <taxon>Papilionoideae</taxon>
        <taxon>50 kb inversion clade</taxon>
        <taxon>dalbergioids sensu lato</taxon>
        <taxon>Dalbergieae</taxon>
        <taxon>Pterocarpus clade</taxon>
        <taxon>Stylosanthes</taxon>
    </lineage>
</organism>
<gene>
    <name evidence="1" type="ORF">PIB30_047553</name>
</gene>
<feature type="non-terminal residue" evidence="1">
    <location>
        <position position="61"/>
    </location>
</feature>
<keyword evidence="2" id="KW-1185">Reference proteome</keyword>
<dbReference type="EMBL" id="JASCZI010121134">
    <property type="protein sequence ID" value="MED6160013.1"/>
    <property type="molecule type" value="Genomic_DNA"/>
</dbReference>
<sequence>MRFCSAFNSESSFGFALLGPIRGPLGWVWVRALSTFSLVDLRKFIQIPAFSLVPFSSEGFR</sequence>
<dbReference type="Proteomes" id="UP001341840">
    <property type="component" value="Unassembled WGS sequence"/>
</dbReference>
<accession>A0ABU6UIX6</accession>
<name>A0ABU6UIX6_9FABA</name>
<evidence type="ECO:0000313" key="1">
    <source>
        <dbReference type="EMBL" id="MED6160013.1"/>
    </source>
</evidence>
<comment type="caution">
    <text evidence="1">The sequence shown here is derived from an EMBL/GenBank/DDBJ whole genome shotgun (WGS) entry which is preliminary data.</text>
</comment>
<evidence type="ECO:0000313" key="2">
    <source>
        <dbReference type="Proteomes" id="UP001341840"/>
    </source>
</evidence>
<proteinExistence type="predicted"/>
<protein>
    <submittedName>
        <fullName evidence="1">Uncharacterized protein</fullName>
    </submittedName>
</protein>